<dbReference type="Pfam" id="PF14959">
    <property type="entry name" value="GSAP-16"/>
    <property type="match status" value="1"/>
</dbReference>
<dbReference type="PANTHER" id="PTHR13630">
    <property type="entry name" value="GAMMA-SECRETASE-ACTIVATING PROTEIN"/>
    <property type="match status" value="1"/>
</dbReference>
<dbReference type="Proteomes" id="UP001178461">
    <property type="component" value="Chromosome 10"/>
</dbReference>
<dbReference type="AlphaFoldDB" id="A0AA35PHR1"/>
<keyword evidence="3" id="KW-1185">Reference proteome</keyword>
<dbReference type="PANTHER" id="PTHR13630:SF1">
    <property type="entry name" value="GAMMA-SECRETASE-ACTIVATING PROTEIN"/>
    <property type="match status" value="1"/>
</dbReference>
<accession>A0AA35PHR1</accession>
<protein>
    <recommendedName>
        <fullName evidence="1">Gamma-secretase-activating protein C-terminal domain-containing protein</fullName>
    </recommendedName>
</protein>
<reference evidence="2" key="1">
    <citation type="submission" date="2022-12" db="EMBL/GenBank/DDBJ databases">
        <authorList>
            <person name="Alioto T."/>
            <person name="Alioto T."/>
            <person name="Gomez Garrido J."/>
        </authorList>
    </citation>
    <scope>NUCLEOTIDE SEQUENCE</scope>
</reference>
<evidence type="ECO:0000313" key="3">
    <source>
        <dbReference type="Proteomes" id="UP001178461"/>
    </source>
</evidence>
<dbReference type="GO" id="GO:0005802">
    <property type="term" value="C:trans-Golgi network"/>
    <property type="evidence" value="ECO:0007669"/>
    <property type="project" value="TreeGrafter"/>
</dbReference>
<evidence type="ECO:0000259" key="1">
    <source>
        <dbReference type="Pfam" id="PF14959"/>
    </source>
</evidence>
<dbReference type="GO" id="GO:1902004">
    <property type="term" value="P:positive regulation of amyloid-beta formation"/>
    <property type="evidence" value="ECO:0007669"/>
    <property type="project" value="TreeGrafter"/>
</dbReference>
<feature type="domain" description="Gamma-secretase-activating protein C-terminal" evidence="1">
    <location>
        <begin position="635"/>
        <end position="742"/>
    </location>
</feature>
<evidence type="ECO:0000313" key="2">
    <source>
        <dbReference type="EMBL" id="CAI5785167.1"/>
    </source>
</evidence>
<dbReference type="InterPro" id="IPR028010">
    <property type="entry name" value="GSAP_C_dom"/>
</dbReference>
<dbReference type="EMBL" id="OX395135">
    <property type="protein sequence ID" value="CAI5785167.1"/>
    <property type="molecule type" value="Genomic_DNA"/>
</dbReference>
<proteinExistence type="predicted"/>
<dbReference type="InterPro" id="IPR026172">
    <property type="entry name" value="GSAP_fam"/>
</dbReference>
<organism evidence="2 3">
    <name type="scientific">Podarcis lilfordi</name>
    <name type="common">Lilford's wall lizard</name>
    <dbReference type="NCBI Taxonomy" id="74358"/>
    <lineage>
        <taxon>Eukaryota</taxon>
        <taxon>Metazoa</taxon>
        <taxon>Chordata</taxon>
        <taxon>Craniata</taxon>
        <taxon>Vertebrata</taxon>
        <taxon>Euteleostomi</taxon>
        <taxon>Lepidosauria</taxon>
        <taxon>Squamata</taxon>
        <taxon>Bifurcata</taxon>
        <taxon>Unidentata</taxon>
        <taxon>Episquamata</taxon>
        <taxon>Laterata</taxon>
        <taxon>Lacertibaenia</taxon>
        <taxon>Lacertidae</taxon>
        <taxon>Podarcis</taxon>
    </lineage>
</organism>
<gene>
    <name evidence="2" type="ORF">PODLI_1B006659</name>
</gene>
<name>A0AA35PHR1_9SAUR</name>
<sequence length="846" mass="96900">MLLQRSAHFDPQRDVGPWLSEQAALRGDAEADILGSNLETLRTVNVERNGNIIYTWKGNQAHTCIGLYEPSSQKNQHLYTFEKDLHMISCSVNSEKTLLAVSFLQSTTEERANLLFPPVSKCLTLLIEIHPVNNVKVLKAVDSWIRVQFVYPVADTFASPASYLLLISEDKYIEKIDIKVVREGDSVMIENASQLSRQRIVDDIFWAQWDMLEQTLFYIASKESRDTLYCIQFYPDKNFKLILETPLDINLDDIGLKSVNLDFNCSQDQEMISKPLNIQVFTSETGCLCICCNLVPASPEEVTYSVSFLHKGYSKIYTITLERGDSSEVKDLTFLNLDYYVAVYLPGHFLHLLNTRHPDLMCYNFFLTGGNAKINSLHTNALLSPLKSMVLDRGTGSIFTIAINRQALLQFLWNSKSDNDRLAALHCLLLHIGSTKELETQIIQWIIENAATCFTFDPIQELLIASLYWRMCLKDSKLDSVLPYTPLLYWNEDIPGIVCRTHIISLPVLKVQKCKGFWEKLGSSLECSRCFDPHMCFNSKLLRLERDKLLSDERTEERTIYTESMLENAKKVFSSLNKWNTEENMVPLFQEEDYQQRLLTGLMVAQLKDHLTRHLQHVGKKQIDQIAVDYVSKSLDLICLIMENVWKKYGLGPWIFSCRQEGRLDEMVVFCIMCQILQATSGMCMPLPPGFHTLHIALGIRCLPLHALLHYIDHGVLHLTEKCVMKLLKELDNTEKNEKLKLSILIRLPEAIGRKVSQLWNHPVSTNSIARNYVKLLLEKLSNKQYSMLVMESLSPQIEFLPLNYLVNMLAEVESQGWMTSVAQENMNARCVEELALKHTTLLLGL</sequence>